<reference evidence="1" key="1">
    <citation type="submission" date="2024-05" db="EMBL/GenBank/DDBJ databases">
        <title>Isolation and characterization of Sporomusa carbonis sp. nov., a carboxydotrophic hydrogenogen in the genus of Sporomusa isolated from a charcoal burning pile.</title>
        <authorList>
            <person name="Boeer T."/>
            <person name="Rosenbaum F."/>
            <person name="Eysell L."/>
            <person name="Mueller V."/>
            <person name="Daniel R."/>
            <person name="Poehlein A."/>
        </authorList>
    </citation>
    <scope>NUCLEOTIDE SEQUENCE [LARGE SCALE GENOMIC DNA]</scope>
    <source>
        <strain evidence="1">DSM 3132</strain>
    </source>
</reference>
<name>A0ABZ3IZR9_SPOA4</name>
<dbReference type="Proteomes" id="UP000216052">
    <property type="component" value="Chromosome"/>
</dbReference>
<proteinExistence type="predicted"/>
<protein>
    <submittedName>
        <fullName evidence="1">Uncharacterized protein</fullName>
    </submittedName>
</protein>
<sequence>MPIDIISSNPLSHLNQVRRKRESNYIFELPMDDEPDVSPAYIVEISAEGKLLQQAHPVTIVRL</sequence>
<evidence type="ECO:0000313" key="1">
    <source>
        <dbReference type="EMBL" id="XFO71567.1"/>
    </source>
</evidence>
<evidence type="ECO:0000313" key="2">
    <source>
        <dbReference type="Proteomes" id="UP000216052"/>
    </source>
</evidence>
<gene>
    <name evidence="1" type="ORF">SPACI_016000</name>
</gene>
<organism evidence="1 2">
    <name type="scientific">Sporomusa acidovorans (strain ATCC 49682 / DSM 3132 / Mol)</name>
    <dbReference type="NCBI Taxonomy" id="1123286"/>
    <lineage>
        <taxon>Bacteria</taxon>
        <taxon>Bacillati</taxon>
        <taxon>Bacillota</taxon>
        <taxon>Negativicutes</taxon>
        <taxon>Selenomonadales</taxon>
        <taxon>Sporomusaceae</taxon>
        <taxon>Sporomusa</taxon>
    </lineage>
</organism>
<dbReference type="RefSeq" id="WP_093797015.1">
    <property type="nucleotide sequence ID" value="NZ_CP155571.1"/>
</dbReference>
<keyword evidence="2" id="KW-1185">Reference proteome</keyword>
<dbReference type="EMBL" id="CP155571">
    <property type="protein sequence ID" value="XFO71567.1"/>
    <property type="molecule type" value="Genomic_DNA"/>
</dbReference>
<accession>A0ABZ3IZR9</accession>